<dbReference type="EMBL" id="CM056741">
    <property type="protein sequence ID" value="KAJ8684230.1"/>
    <property type="molecule type" value="Genomic_DNA"/>
</dbReference>
<sequence>MFYTDSRLRCGHTSYYTFVKPLRELGRIYLGATRRTNQSVLASESSSEPSSGLPLLQVWPSDSPRGEADGQAFTFPDVKDSISDSGIDSVQVSPSPTCTTGGVSATCTTSATSPTIATTPQDESRRPSLLHPDHARLKIGLHHHHHHHHHHGHHKDQGSPVGAGSGDEDADLRQPVSPSSSTTGSLRSVPSSVLHSVHERRRSSRYSMFDALDLEYALLRAAARGSVGPYSLSESLHKLTFTQSLAFPALARGLASKQQTSSQHHQNHQQHRSSFDGVHESGLNACAKVVTAVVLVLVSVMLFGVVYKFSRT</sequence>
<accession>A0ACC2PLD8</accession>
<name>A0ACC2PLD8_9HYME</name>
<comment type="caution">
    <text evidence="1">The sequence shown here is derived from an EMBL/GenBank/DDBJ whole genome shotgun (WGS) entry which is preliminary data.</text>
</comment>
<protein>
    <submittedName>
        <fullName evidence="1">Uncharacterized protein</fullName>
    </submittedName>
</protein>
<evidence type="ECO:0000313" key="1">
    <source>
        <dbReference type="EMBL" id="KAJ8684230.1"/>
    </source>
</evidence>
<keyword evidence="2" id="KW-1185">Reference proteome</keyword>
<evidence type="ECO:0000313" key="2">
    <source>
        <dbReference type="Proteomes" id="UP001239111"/>
    </source>
</evidence>
<organism evidence="1 2">
    <name type="scientific">Eretmocerus hayati</name>
    <dbReference type="NCBI Taxonomy" id="131215"/>
    <lineage>
        <taxon>Eukaryota</taxon>
        <taxon>Metazoa</taxon>
        <taxon>Ecdysozoa</taxon>
        <taxon>Arthropoda</taxon>
        <taxon>Hexapoda</taxon>
        <taxon>Insecta</taxon>
        <taxon>Pterygota</taxon>
        <taxon>Neoptera</taxon>
        <taxon>Endopterygota</taxon>
        <taxon>Hymenoptera</taxon>
        <taxon>Apocrita</taxon>
        <taxon>Proctotrupomorpha</taxon>
        <taxon>Chalcidoidea</taxon>
        <taxon>Aphelinidae</taxon>
        <taxon>Aphelininae</taxon>
        <taxon>Eretmocerus</taxon>
    </lineage>
</organism>
<reference evidence="1" key="1">
    <citation type="submission" date="2023-04" db="EMBL/GenBank/DDBJ databases">
        <title>A chromosome-level genome assembly of the parasitoid wasp Eretmocerus hayati.</title>
        <authorList>
            <person name="Zhong Y."/>
            <person name="Liu S."/>
            <person name="Liu Y."/>
        </authorList>
    </citation>
    <scope>NUCLEOTIDE SEQUENCE</scope>
    <source>
        <strain evidence="1">ZJU_SS_LIU_2023</strain>
    </source>
</reference>
<proteinExistence type="predicted"/>
<dbReference type="Proteomes" id="UP001239111">
    <property type="component" value="Chromosome 1"/>
</dbReference>
<gene>
    <name evidence="1" type="ORF">QAD02_020022</name>
</gene>